<dbReference type="GO" id="GO:0004497">
    <property type="term" value="F:monooxygenase activity"/>
    <property type="evidence" value="ECO:0007669"/>
    <property type="project" value="UniProtKB-KW"/>
</dbReference>
<dbReference type="EMBL" id="CP002281">
    <property type="protein sequence ID" value="ADO83381.1"/>
    <property type="molecule type" value="Genomic_DNA"/>
</dbReference>
<dbReference type="InterPro" id="IPR050744">
    <property type="entry name" value="AI-2_Isomerase_LsrG"/>
</dbReference>
<dbReference type="Gene3D" id="3.30.70.100">
    <property type="match status" value="1"/>
</dbReference>
<dbReference type="PROSITE" id="PS51725">
    <property type="entry name" value="ABM"/>
    <property type="match status" value="1"/>
</dbReference>
<name>E3H9J2_ILYPC</name>
<keyword evidence="3" id="KW-1185">Reference proteome</keyword>
<feature type="domain" description="ABM" evidence="1">
    <location>
        <begin position="2"/>
        <end position="93"/>
    </location>
</feature>
<dbReference type="InterPro" id="IPR007138">
    <property type="entry name" value="ABM_dom"/>
</dbReference>
<dbReference type="RefSeq" id="WP_013388048.1">
    <property type="nucleotide sequence ID" value="NC_014632.1"/>
</dbReference>
<proteinExistence type="predicted"/>
<evidence type="ECO:0000313" key="3">
    <source>
        <dbReference type="Proteomes" id="UP000006875"/>
    </source>
</evidence>
<dbReference type="SUPFAM" id="SSF54909">
    <property type="entry name" value="Dimeric alpha+beta barrel"/>
    <property type="match status" value="1"/>
</dbReference>
<reference evidence="2 3" key="1">
    <citation type="journal article" date="2010" name="Stand. Genomic Sci.">
        <title>Complete genome sequence of Ilyobacter polytropus type strain (CuHbu1).</title>
        <authorList>
            <person name="Sikorski J."/>
            <person name="Chertkov O."/>
            <person name="Lapidus A."/>
            <person name="Nolan M."/>
            <person name="Lucas S."/>
            <person name="Del Rio T.G."/>
            <person name="Tice H."/>
            <person name="Cheng J.F."/>
            <person name="Tapia R."/>
            <person name="Han C."/>
            <person name="Goodwin L."/>
            <person name="Pitluck S."/>
            <person name="Liolios K."/>
            <person name="Ivanova N."/>
            <person name="Mavromatis K."/>
            <person name="Mikhailova N."/>
            <person name="Pati A."/>
            <person name="Chen A."/>
            <person name="Palaniappan K."/>
            <person name="Land M."/>
            <person name="Hauser L."/>
            <person name="Chang Y.J."/>
            <person name="Jeffries C.D."/>
            <person name="Brambilla E."/>
            <person name="Yasawong M."/>
            <person name="Rohde M."/>
            <person name="Pukall R."/>
            <person name="Spring S."/>
            <person name="Goker M."/>
            <person name="Woyke T."/>
            <person name="Bristow J."/>
            <person name="Eisen J.A."/>
            <person name="Markowitz V."/>
            <person name="Hugenholtz P."/>
            <person name="Kyrpides N.C."/>
            <person name="Klenk H.P."/>
        </authorList>
    </citation>
    <scope>NUCLEOTIDE SEQUENCE [LARGE SCALE GENOMIC DNA]</scope>
    <source>
        <strain evidence="3">ATCC 51220 / DSM 2926 / LMG 16218 / CuHBu1</strain>
    </source>
</reference>
<accession>E3H9J2</accession>
<dbReference type="eggNOG" id="COG1359">
    <property type="taxonomic scope" value="Bacteria"/>
</dbReference>
<dbReference type="HOGENOM" id="CLU_131496_11_0_0"/>
<dbReference type="KEGG" id="ipo:Ilyop_1603"/>
<evidence type="ECO:0000259" key="1">
    <source>
        <dbReference type="PROSITE" id="PS51725"/>
    </source>
</evidence>
<dbReference type="OrthoDB" id="287932at2"/>
<evidence type="ECO:0000313" key="2">
    <source>
        <dbReference type="EMBL" id="ADO83381.1"/>
    </source>
</evidence>
<dbReference type="STRING" id="572544.Ilyop_1603"/>
<dbReference type="PANTHER" id="PTHR33336">
    <property type="entry name" value="QUINOL MONOOXYGENASE YGIN-RELATED"/>
    <property type="match status" value="1"/>
</dbReference>
<keyword evidence="2" id="KW-0503">Monooxygenase</keyword>
<keyword evidence="2" id="KW-0560">Oxidoreductase</keyword>
<protein>
    <submittedName>
        <fullName evidence="2">Antibiotic biosynthesis monooxygenase</fullName>
    </submittedName>
</protein>
<organism evidence="2 3">
    <name type="scientific">Ilyobacter polytropus (strain ATCC 51220 / DSM 2926 / LMG 16218 / CuHBu1)</name>
    <dbReference type="NCBI Taxonomy" id="572544"/>
    <lineage>
        <taxon>Bacteria</taxon>
        <taxon>Fusobacteriati</taxon>
        <taxon>Fusobacteriota</taxon>
        <taxon>Fusobacteriia</taxon>
        <taxon>Fusobacteriales</taxon>
        <taxon>Fusobacteriaceae</taxon>
        <taxon>Ilyobacter</taxon>
    </lineage>
</organism>
<dbReference type="AlphaFoldDB" id="E3H9J2"/>
<dbReference type="Proteomes" id="UP000006875">
    <property type="component" value="Chromosome"/>
</dbReference>
<sequence>MILIIAKATVKKDKLDEFKNTAAKLIKNTRSEDGCIEYALYENNEDPNILTFVEKWRDQEAVDKHGSTDFFKENIKKIISYSENLDISLNTEV</sequence>
<gene>
    <name evidence="2" type="ordered locus">Ilyop_1603</name>
</gene>
<dbReference type="Pfam" id="PF03992">
    <property type="entry name" value="ABM"/>
    <property type="match status" value="1"/>
</dbReference>
<dbReference type="InterPro" id="IPR011008">
    <property type="entry name" value="Dimeric_a/b-barrel"/>
</dbReference>
<dbReference type="PANTHER" id="PTHR33336:SF3">
    <property type="entry name" value="ABM DOMAIN-CONTAINING PROTEIN"/>
    <property type="match status" value="1"/>
</dbReference>